<proteinExistence type="predicted"/>
<protein>
    <recommendedName>
        <fullName evidence="4">DNA adenine methylase</fullName>
    </recommendedName>
</protein>
<accession>A0A643G3S3</accession>
<evidence type="ECO:0000313" key="2">
    <source>
        <dbReference type="EMBL" id="QOT74841.1"/>
    </source>
</evidence>
<evidence type="ECO:0000313" key="3">
    <source>
        <dbReference type="Proteomes" id="UP000397656"/>
    </source>
</evidence>
<organism evidence="2 3">
    <name type="scientific">Cupriavidus basilensis</name>
    <dbReference type="NCBI Taxonomy" id="68895"/>
    <lineage>
        <taxon>Bacteria</taxon>
        <taxon>Pseudomonadati</taxon>
        <taxon>Pseudomonadota</taxon>
        <taxon>Betaproteobacteria</taxon>
        <taxon>Burkholderiales</taxon>
        <taxon>Burkholderiaceae</taxon>
        <taxon>Cupriavidus</taxon>
    </lineage>
</organism>
<evidence type="ECO:0000256" key="1">
    <source>
        <dbReference type="SAM" id="MobiDB-lite"/>
    </source>
</evidence>
<dbReference type="AlphaFoldDB" id="A0A643G3S3"/>
<reference evidence="2 3" key="1">
    <citation type="submission" date="2020-10" db="EMBL/GenBank/DDBJ databases">
        <title>Complete genome sequence of Cupriavidus basilensis CCUG 49340T.</title>
        <authorList>
            <person name="Salva-Serra F."/>
            <person name="Donoso R.A."/>
            <person name="Cho K.H."/>
            <person name="Yoo J.A."/>
            <person name="Lee K."/>
            <person name="Yoon S.-H."/>
            <person name="Perez-Pantoja D."/>
            <person name="Moore E.R.B."/>
        </authorList>
    </citation>
    <scope>NUCLEOTIDE SEQUENCE [LARGE SCALE GENOMIC DNA]</scope>
    <source>
        <strain evidence="3">CCUG 49340</strain>
    </source>
</reference>
<gene>
    <name evidence="2" type="ORF">F7R26_011240</name>
</gene>
<feature type="region of interest" description="Disordered" evidence="1">
    <location>
        <begin position="1"/>
        <end position="23"/>
    </location>
</feature>
<evidence type="ECO:0008006" key="4">
    <source>
        <dbReference type="Google" id="ProtNLM"/>
    </source>
</evidence>
<dbReference type="Proteomes" id="UP000397656">
    <property type="component" value="Chromosome 1"/>
</dbReference>
<dbReference type="EMBL" id="CP062803">
    <property type="protein sequence ID" value="QOT74841.1"/>
    <property type="molecule type" value="Genomic_DNA"/>
</dbReference>
<sequence>MLQRLQQLSTPSPETATAAGVSAPPAAAGHTAYIEQLDWAVCMARYNRAHTLFYLDPPY</sequence>
<name>A0A643G3S3_9BURK</name>
<feature type="compositionally biased region" description="Polar residues" evidence="1">
    <location>
        <begin position="1"/>
        <end position="14"/>
    </location>
</feature>